<evidence type="ECO:0000313" key="2">
    <source>
        <dbReference type="EMBL" id="KZV50343.1"/>
    </source>
</evidence>
<feature type="compositionally biased region" description="Polar residues" evidence="1">
    <location>
        <begin position="1"/>
        <end position="16"/>
    </location>
</feature>
<proteinExistence type="predicted"/>
<evidence type="ECO:0000256" key="1">
    <source>
        <dbReference type="SAM" id="MobiDB-lite"/>
    </source>
</evidence>
<feature type="region of interest" description="Disordered" evidence="1">
    <location>
        <begin position="1"/>
        <end position="47"/>
    </location>
</feature>
<feature type="compositionally biased region" description="Basic and acidic residues" evidence="1">
    <location>
        <begin position="169"/>
        <end position="182"/>
    </location>
</feature>
<gene>
    <name evidence="2" type="ORF">F511_36265</name>
</gene>
<dbReference type="EMBL" id="KQ992461">
    <property type="protein sequence ID" value="KZV50343.1"/>
    <property type="molecule type" value="Genomic_DNA"/>
</dbReference>
<sequence length="387" mass="42146">MFAQPVSKTQQSTAQQFVRAVASDRPSSAQRLAQDSRPSRGHQAQHRAAVGAQLRAGVAAVHGGGRRPSSDFFFVSIDSKFEIQMQYGSIVLKDPSHSSDTTVGEPWRIRIPSPGETAVDSSIRSTTGRETPSSACTRRPDEISTDGFSSKGWPEQLRRGAAAAARGGHGGDDDGGLERREGQPALEGLTRSARTDSPRKVGRSNSGEGRRRRRVAGTAATTTVAWRGGRRPSRTPQNPPPMLNTLSSVSVRESRIQYLCDPQWFRDIASRGPTTIVAPESQFRTCPSDHDNIGYPRMSASGESSTTMHRLLHASGSHPILPPNDPKLSCLSLVVRMLCAEIDGAWTGYRADLHVLGLIRLIYLCDVLFPVCEHSYCVMSWLYAEVV</sequence>
<name>A0A2Z7CU60_9LAMI</name>
<reference evidence="2 3" key="1">
    <citation type="journal article" date="2015" name="Proc. Natl. Acad. Sci. U.S.A.">
        <title>The resurrection genome of Boea hygrometrica: A blueprint for survival of dehydration.</title>
        <authorList>
            <person name="Xiao L."/>
            <person name="Yang G."/>
            <person name="Zhang L."/>
            <person name="Yang X."/>
            <person name="Zhao S."/>
            <person name="Ji Z."/>
            <person name="Zhou Q."/>
            <person name="Hu M."/>
            <person name="Wang Y."/>
            <person name="Chen M."/>
            <person name="Xu Y."/>
            <person name="Jin H."/>
            <person name="Xiao X."/>
            <person name="Hu G."/>
            <person name="Bao F."/>
            <person name="Hu Y."/>
            <person name="Wan P."/>
            <person name="Li L."/>
            <person name="Deng X."/>
            <person name="Kuang T."/>
            <person name="Xiang C."/>
            <person name="Zhu J.K."/>
            <person name="Oliver M.J."/>
            <person name="He Y."/>
        </authorList>
    </citation>
    <scope>NUCLEOTIDE SEQUENCE [LARGE SCALE GENOMIC DNA]</scope>
    <source>
        <strain evidence="3">cv. XS01</strain>
    </source>
</reference>
<evidence type="ECO:0000313" key="3">
    <source>
        <dbReference type="Proteomes" id="UP000250235"/>
    </source>
</evidence>
<feature type="region of interest" description="Disordered" evidence="1">
    <location>
        <begin position="95"/>
        <end position="244"/>
    </location>
</feature>
<feature type="compositionally biased region" description="Polar residues" evidence="1">
    <location>
        <begin position="119"/>
        <end position="136"/>
    </location>
</feature>
<protein>
    <submittedName>
        <fullName evidence="2">Uncharacterized protein</fullName>
    </submittedName>
</protein>
<organism evidence="2 3">
    <name type="scientific">Dorcoceras hygrometricum</name>
    <dbReference type="NCBI Taxonomy" id="472368"/>
    <lineage>
        <taxon>Eukaryota</taxon>
        <taxon>Viridiplantae</taxon>
        <taxon>Streptophyta</taxon>
        <taxon>Embryophyta</taxon>
        <taxon>Tracheophyta</taxon>
        <taxon>Spermatophyta</taxon>
        <taxon>Magnoliopsida</taxon>
        <taxon>eudicotyledons</taxon>
        <taxon>Gunneridae</taxon>
        <taxon>Pentapetalae</taxon>
        <taxon>asterids</taxon>
        <taxon>lamiids</taxon>
        <taxon>Lamiales</taxon>
        <taxon>Gesneriaceae</taxon>
        <taxon>Didymocarpoideae</taxon>
        <taxon>Trichosporeae</taxon>
        <taxon>Loxocarpinae</taxon>
        <taxon>Dorcoceras</taxon>
    </lineage>
</organism>
<feature type="compositionally biased region" description="Low complexity" evidence="1">
    <location>
        <begin position="216"/>
        <end position="227"/>
    </location>
</feature>
<dbReference type="AlphaFoldDB" id="A0A2Z7CU60"/>
<keyword evidence="3" id="KW-1185">Reference proteome</keyword>
<dbReference type="Proteomes" id="UP000250235">
    <property type="component" value="Unassembled WGS sequence"/>
</dbReference>
<accession>A0A2Z7CU60</accession>